<feature type="coiled-coil region" evidence="1">
    <location>
        <begin position="32"/>
        <end position="59"/>
    </location>
</feature>
<evidence type="ECO:0008006" key="5">
    <source>
        <dbReference type="Google" id="ProtNLM"/>
    </source>
</evidence>
<protein>
    <recommendedName>
        <fullName evidence="5">Type IV secretion system protein VirB5</fullName>
    </recommendedName>
</protein>
<organism evidence="3 4">
    <name type="scientific">Falsiroseomonas algicola</name>
    <dbReference type="NCBI Taxonomy" id="2716930"/>
    <lineage>
        <taxon>Bacteria</taxon>
        <taxon>Pseudomonadati</taxon>
        <taxon>Pseudomonadota</taxon>
        <taxon>Alphaproteobacteria</taxon>
        <taxon>Acetobacterales</taxon>
        <taxon>Roseomonadaceae</taxon>
        <taxon>Falsiroseomonas</taxon>
    </lineage>
</organism>
<dbReference type="AlphaFoldDB" id="A0A6M1LVD3"/>
<evidence type="ECO:0000256" key="1">
    <source>
        <dbReference type="SAM" id="Coils"/>
    </source>
</evidence>
<gene>
    <name evidence="3" type="ORF">G3576_28590</name>
</gene>
<dbReference type="RefSeq" id="WP_164697912.1">
    <property type="nucleotide sequence ID" value="NZ_JAAIKB010000022.1"/>
</dbReference>
<comment type="caution">
    <text evidence="3">The sequence shown here is derived from an EMBL/GenBank/DDBJ whole genome shotgun (WGS) entry which is preliminary data.</text>
</comment>
<feature type="coiled-coil region" evidence="1">
    <location>
        <begin position="137"/>
        <end position="164"/>
    </location>
</feature>
<feature type="chain" id="PRO_5026976278" description="Type IV secretion system protein VirB5" evidence="2">
    <location>
        <begin position="23"/>
        <end position="231"/>
    </location>
</feature>
<dbReference type="SUPFAM" id="SSF101082">
    <property type="entry name" value="Typo IV secretion system protein TraC"/>
    <property type="match status" value="1"/>
</dbReference>
<accession>A0A6M1LVD3</accession>
<evidence type="ECO:0000313" key="4">
    <source>
        <dbReference type="Proteomes" id="UP000475385"/>
    </source>
</evidence>
<proteinExistence type="predicted"/>
<evidence type="ECO:0000256" key="2">
    <source>
        <dbReference type="SAM" id="SignalP"/>
    </source>
</evidence>
<keyword evidence="2" id="KW-0732">Signal</keyword>
<sequence>MTRTRTALALALAVGAAAPAAAQLAVIDGANLAQTTVTAARALQQIEQLRQQYDQLVRTYDAIAHPTSIGGVAGAVRGLSRTIMPPATQVPDMMAGRGGEWGQAGTMLNADRLYAPAERDEWAREMERRERVTANAKAMAQAAIEDAEQEIGSLDAMRGEVEAAPDGTAGVAVGNGLSLARQRLDASRLQLEQIRLMLAADDRVTTQRGEQAWRRDVDDWMTRTRPALNGW</sequence>
<reference evidence="3 4" key="1">
    <citation type="submission" date="2020-03" db="EMBL/GenBank/DDBJ databases">
        <title>Roseomonas stagni sp. nov., isolated from pond water in Japan.</title>
        <authorList>
            <person name="Furuhata K."/>
            <person name="Miyamoto H."/>
            <person name="Goto K."/>
        </authorList>
    </citation>
    <scope>NUCLEOTIDE SEQUENCE [LARGE SCALE GENOMIC DNA]</scope>
    <source>
        <strain evidence="3 4">PeD5</strain>
    </source>
</reference>
<feature type="signal peptide" evidence="2">
    <location>
        <begin position="1"/>
        <end position="22"/>
    </location>
</feature>
<dbReference type="EMBL" id="JAAIKB010000022">
    <property type="protein sequence ID" value="NGM23999.1"/>
    <property type="molecule type" value="Genomic_DNA"/>
</dbReference>
<keyword evidence="4" id="KW-1185">Reference proteome</keyword>
<keyword evidence="1" id="KW-0175">Coiled coil</keyword>
<dbReference type="Proteomes" id="UP000475385">
    <property type="component" value="Unassembled WGS sequence"/>
</dbReference>
<dbReference type="InterPro" id="IPR023220">
    <property type="entry name" value="T4SS_VirB5-domain"/>
</dbReference>
<name>A0A6M1LVD3_9PROT</name>
<dbReference type="Gene3D" id="1.20.58.430">
    <property type="entry name" value="Type IV secretion system, VirB5-domain"/>
    <property type="match status" value="1"/>
</dbReference>
<dbReference type="InterPro" id="IPR014158">
    <property type="entry name" value="T4SS_VirB5"/>
</dbReference>
<evidence type="ECO:0000313" key="3">
    <source>
        <dbReference type="EMBL" id="NGM23999.1"/>
    </source>
</evidence>
<dbReference type="Pfam" id="PF07996">
    <property type="entry name" value="T4SS"/>
    <property type="match status" value="1"/>
</dbReference>